<keyword evidence="2" id="KW-1185">Reference proteome</keyword>
<reference evidence="1" key="1">
    <citation type="journal article" date="2022" name="bioRxiv">
        <title>Sequencing and chromosome-scale assembly of the giantPleurodeles waltlgenome.</title>
        <authorList>
            <person name="Brown T."/>
            <person name="Elewa A."/>
            <person name="Iarovenko S."/>
            <person name="Subramanian E."/>
            <person name="Araus A.J."/>
            <person name="Petzold A."/>
            <person name="Susuki M."/>
            <person name="Suzuki K.-i.T."/>
            <person name="Hayashi T."/>
            <person name="Toyoda A."/>
            <person name="Oliveira C."/>
            <person name="Osipova E."/>
            <person name="Leigh N.D."/>
            <person name="Simon A."/>
            <person name="Yun M.H."/>
        </authorList>
    </citation>
    <scope>NUCLEOTIDE SEQUENCE</scope>
    <source>
        <strain evidence="1">20211129_DDA</strain>
        <tissue evidence="1">Liver</tissue>
    </source>
</reference>
<evidence type="ECO:0000313" key="2">
    <source>
        <dbReference type="Proteomes" id="UP001066276"/>
    </source>
</evidence>
<protein>
    <submittedName>
        <fullName evidence="1">Uncharacterized protein</fullName>
    </submittedName>
</protein>
<evidence type="ECO:0000313" key="1">
    <source>
        <dbReference type="EMBL" id="KAJ1113270.1"/>
    </source>
</evidence>
<accession>A0AAV7NKE7</accession>
<dbReference type="EMBL" id="JANPWB010000012">
    <property type="protein sequence ID" value="KAJ1113270.1"/>
    <property type="molecule type" value="Genomic_DNA"/>
</dbReference>
<dbReference type="Proteomes" id="UP001066276">
    <property type="component" value="Chromosome 8"/>
</dbReference>
<dbReference type="AlphaFoldDB" id="A0AAV7NKE7"/>
<name>A0AAV7NKE7_PLEWA</name>
<gene>
    <name evidence="1" type="ORF">NDU88_001524</name>
</gene>
<organism evidence="1 2">
    <name type="scientific">Pleurodeles waltl</name>
    <name type="common">Iberian ribbed newt</name>
    <dbReference type="NCBI Taxonomy" id="8319"/>
    <lineage>
        <taxon>Eukaryota</taxon>
        <taxon>Metazoa</taxon>
        <taxon>Chordata</taxon>
        <taxon>Craniata</taxon>
        <taxon>Vertebrata</taxon>
        <taxon>Euteleostomi</taxon>
        <taxon>Amphibia</taxon>
        <taxon>Batrachia</taxon>
        <taxon>Caudata</taxon>
        <taxon>Salamandroidea</taxon>
        <taxon>Salamandridae</taxon>
        <taxon>Pleurodelinae</taxon>
        <taxon>Pleurodeles</taxon>
    </lineage>
</organism>
<proteinExistence type="predicted"/>
<comment type="caution">
    <text evidence="1">The sequence shown here is derived from an EMBL/GenBank/DDBJ whole genome shotgun (WGS) entry which is preliminary data.</text>
</comment>
<sequence length="76" mass="8566">MYNCSLSPNVKKRVTKRELLVTTGHPLFYVKRSRPLVYRSIDLHVIDPLSHSQLISASAMLNGRCKNEGLVPLSES</sequence>